<organism evidence="3 4">
    <name type="scientific">Orchesella dallaii</name>
    <dbReference type="NCBI Taxonomy" id="48710"/>
    <lineage>
        <taxon>Eukaryota</taxon>
        <taxon>Metazoa</taxon>
        <taxon>Ecdysozoa</taxon>
        <taxon>Arthropoda</taxon>
        <taxon>Hexapoda</taxon>
        <taxon>Collembola</taxon>
        <taxon>Entomobryomorpha</taxon>
        <taxon>Entomobryoidea</taxon>
        <taxon>Orchesellidae</taxon>
        <taxon>Orchesellinae</taxon>
        <taxon>Orchesella</taxon>
    </lineage>
</organism>
<gene>
    <name evidence="3" type="ORF">ODALV1_LOCUS13747</name>
</gene>
<evidence type="ECO:0000256" key="2">
    <source>
        <dbReference type="SAM" id="SignalP"/>
    </source>
</evidence>
<feature type="compositionally biased region" description="Low complexity" evidence="1">
    <location>
        <begin position="95"/>
        <end position="114"/>
    </location>
</feature>
<comment type="caution">
    <text evidence="3">The sequence shown here is derived from an EMBL/GenBank/DDBJ whole genome shotgun (WGS) entry which is preliminary data.</text>
</comment>
<feature type="region of interest" description="Disordered" evidence="1">
    <location>
        <begin position="31"/>
        <end position="68"/>
    </location>
</feature>
<reference evidence="3 4" key="1">
    <citation type="submission" date="2024-08" db="EMBL/GenBank/DDBJ databases">
        <authorList>
            <person name="Cucini C."/>
            <person name="Frati F."/>
        </authorList>
    </citation>
    <scope>NUCLEOTIDE SEQUENCE [LARGE SCALE GENOMIC DNA]</scope>
</reference>
<protein>
    <submittedName>
        <fullName evidence="3">Uncharacterized protein</fullName>
    </submittedName>
</protein>
<keyword evidence="2" id="KW-0732">Signal</keyword>
<evidence type="ECO:0000313" key="4">
    <source>
        <dbReference type="Proteomes" id="UP001642540"/>
    </source>
</evidence>
<proteinExistence type="predicted"/>
<evidence type="ECO:0000256" key="1">
    <source>
        <dbReference type="SAM" id="MobiDB-lite"/>
    </source>
</evidence>
<keyword evidence="4" id="KW-1185">Reference proteome</keyword>
<name>A0ABP1QTJ0_9HEXA</name>
<feature type="region of interest" description="Disordered" evidence="1">
    <location>
        <begin position="89"/>
        <end position="120"/>
    </location>
</feature>
<feature type="signal peptide" evidence="2">
    <location>
        <begin position="1"/>
        <end position="29"/>
    </location>
</feature>
<dbReference type="EMBL" id="CAXLJM020000042">
    <property type="protein sequence ID" value="CAL8109853.1"/>
    <property type="molecule type" value="Genomic_DNA"/>
</dbReference>
<feature type="compositionally biased region" description="Polar residues" evidence="1">
    <location>
        <begin position="31"/>
        <end position="53"/>
    </location>
</feature>
<accession>A0ABP1QTJ0</accession>
<sequence>MYWSENIMSNVTFLMLLLILMSSSQVSTSQPLAKQQDNLIPSFRLTPSSNGEMSSSLPQPPPASLGSPLMKSRWVREIHEGVNEDDLPLFNQDYSLSPPQHHQQSLSQSPQPSSKAKGMYPPLTGSGELFRLFRPLALSPERTIGMTKWYLPGFGYFSRGGRASSNFIRFGRSGNGNPKFVEEEYDNIPFSRNYAKKKNNFIRLGRENPRQTNFIRLGRSGGAAGGDHAATAVGGEYYNSGYITSALSDPLRSSPAGGEVEDNTRVDFN</sequence>
<dbReference type="Proteomes" id="UP001642540">
    <property type="component" value="Unassembled WGS sequence"/>
</dbReference>
<feature type="chain" id="PRO_5045510611" evidence="2">
    <location>
        <begin position="30"/>
        <end position="269"/>
    </location>
</feature>
<evidence type="ECO:0000313" key="3">
    <source>
        <dbReference type="EMBL" id="CAL8109853.1"/>
    </source>
</evidence>